<dbReference type="Proteomes" id="UP000265515">
    <property type="component" value="Unassembled WGS sequence"/>
</dbReference>
<organism evidence="1 2">
    <name type="scientific">Chara braunii</name>
    <name type="common">Braun's stonewort</name>
    <dbReference type="NCBI Taxonomy" id="69332"/>
    <lineage>
        <taxon>Eukaryota</taxon>
        <taxon>Viridiplantae</taxon>
        <taxon>Streptophyta</taxon>
        <taxon>Charophyceae</taxon>
        <taxon>Charales</taxon>
        <taxon>Characeae</taxon>
        <taxon>Chara</taxon>
    </lineage>
</organism>
<comment type="caution">
    <text evidence="1">The sequence shown here is derived from an EMBL/GenBank/DDBJ whole genome shotgun (WGS) entry which is preliminary data.</text>
</comment>
<dbReference type="EMBL" id="BFEA01000557">
    <property type="protein sequence ID" value="GBG86289.1"/>
    <property type="molecule type" value="Genomic_DNA"/>
</dbReference>
<dbReference type="Gramene" id="GBG86289">
    <property type="protein sequence ID" value="GBG86289"/>
    <property type="gene ID" value="CBR_g41283"/>
</dbReference>
<protein>
    <submittedName>
        <fullName evidence="1">Uncharacterized protein</fullName>
    </submittedName>
</protein>
<proteinExistence type="predicted"/>
<evidence type="ECO:0000313" key="1">
    <source>
        <dbReference type="EMBL" id="GBG86289.1"/>
    </source>
</evidence>
<sequence length="77" mass="8633">MSQKLFPHYIMSERLCGNFIFQLVSGQSRYTRPGQAFGSRHLIMKLFSSPAEGMQAVKEALQHMDMDARSPASRVGA</sequence>
<evidence type="ECO:0000313" key="2">
    <source>
        <dbReference type="Proteomes" id="UP000265515"/>
    </source>
</evidence>
<keyword evidence="2" id="KW-1185">Reference proteome</keyword>
<dbReference type="AlphaFoldDB" id="A0A388LVL2"/>
<reference evidence="1 2" key="1">
    <citation type="journal article" date="2018" name="Cell">
        <title>The Chara Genome: Secondary Complexity and Implications for Plant Terrestrialization.</title>
        <authorList>
            <person name="Nishiyama T."/>
            <person name="Sakayama H."/>
            <person name="Vries J.D."/>
            <person name="Buschmann H."/>
            <person name="Saint-Marcoux D."/>
            <person name="Ullrich K.K."/>
            <person name="Haas F.B."/>
            <person name="Vanderstraeten L."/>
            <person name="Becker D."/>
            <person name="Lang D."/>
            <person name="Vosolsobe S."/>
            <person name="Rombauts S."/>
            <person name="Wilhelmsson P.K.I."/>
            <person name="Janitza P."/>
            <person name="Kern R."/>
            <person name="Heyl A."/>
            <person name="Rumpler F."/>
            <person name="Villalobos L.I.A.C."/>
            <person name="Clay J.M."/>
            <person name="Skokan R."/>
            <person name="Toyoda A."/>
            <person name="Suzuki Y."/>
            <person name="Kagoshima H."/>
            <person name="Schijlen E."/>
            <person name="Tajeshwar N."/>
            <person name="Catarino B."/>
            <person name="Hetherington A.J."/>
            <person name="Saltykova A."/>
            <person name="Bonnot C."/>
            <person name="Breuninger H."/>
            <person name="Symeonidi A."/>
            <person name="Radhakrishnan G.V."/>
            <person name="Van Nieuwerburgh F."/>
            <person name="Deforce D."/>
            <person name="Chang C."/>
            <person name="Karol K.G."/>
            <person name="Hedrich R."/>
            <person name="Ulvskov P."/>
            <person name="Glockner G."/>
            <person name="Delwiche C.F."/>
            <person name="Petrasek J."/>
            <person name="Van de Peer Y."/>
            <person name="Friml J."/>
            <person name="Beilby M."/>
            <person name="Dolan L."/>
            <person name="Kohara Y."/>
            <person name="Sugano S."/>
            <person name="Fujiyama A."/>
            <person name="Delaux P.-M."/>
            <person name="Quint M."/>
            <person name="TheiBen G."/>
            <person name="Hagemann M."/>
            <person name="Harholt J."/>
            <person name="Dunand C."/>
            <person name="Zachgo S."/>
            <person name="Langdale J."/>
            <person name="Maumus F."/>
            <person name="Straeten D.V.D."/>
            <person name="Gould S.B."/>
            <person name="Rensing S.A."/>
        </authorList>
    </citation>
    <scope>NUCLEOTIDE SEQUENCE [LARGE SCALE GENOMIC DNA]</scope>
    <source>
        <strain evidence="1 2">S276</strain>
    </source>
</reference>
<name>A0A388LVL2_CHABU</name>
<accession>A0A388LVL2</accession>
<gene>
    <name evidence="1" type="ORF">CBR_g41283</name>
</gene>